<sequence>MRKRDHNLLANAASLLICGLLAGVVVAAAAFPAVAMSGLAAKAAGDAFGKLPDELTVKRSPQISYLYAADGKTPLATMYDENRRELPFEEIPEVVRKAVLAAEDQKFYEHNGVDALGIARAFVANKQAGTVQQGASTLTMQFVRLSISYSADTAQEVVDATEDTTKRKVREMRYAMAIEQRMTKDEILAGYINTAYFGNRAYGIYAASKVYFDKEPKALTAAEAAFLAALVKFPGDYNASTGTGKDIAINRRDYVLQEMVGTGALTQAEADQSKKEELKVVGKVTPNGCVQTGNPSWGFFCDYFQRWWNKQEVFGATAYDRERALKSGGFRIVTTLDPAVQLAMKKNVDKRRKTTDAEALMLAAVEPGTGYVRGLAVNRVFSIDDSKNLLSSDPAKKRKGIKGSRPNTTNPLLTGGDGFTGYQAGSAFKIFSIVAALEKGYPLATTIDAKDKFVTNFPISGKDANCGGYYCAKNASGKGYGPLNMWEAFGKSINTYFVPLAIMAGVQNTVNAAKKMGITFHDEPGTNQDDFYYSNHAEQWGAFVLGVSATTPLELANAYATLVADGKYCEPTPVVSIHDSKGNKLAVGDTRCNQVIKTDVARAATDAARCPGGDRSAYNNCNGTTNQASRGIVGKPIMGKTGTTDDSKSATLTLSTRQLTISGFLTDPDYAHNGGMSHDIVNPAVQYALRDAMKGKPTMQFAKPSKKIAAGEQVSIPNVECKPVAEAKSILKNRGFEVSVAPEEVASKCPKGTVAGTTPSGKTIKGGVVVIQVSNGAGTPGNPPGPGTGGGPGNGGNGGNGNRGFLDWLLPAVFITGRETIGG</sequence>
<dbReference type="GO" id="GO:0008955">
    <property type="term" value="F:peptidoglycan glycosyltransferase activity"/>
    <property type="evidence" value="ECO:0007669"/>
    <property type="project" value="UniProtKB-EC"/>
</dbReference>
<dbReference type="Gene3D" id="3.30.10.20">
    <property type="match status" value="1"/>
</dbReference>
<feature type="region of interest" description="Disordered" evidence="14">
    <location>
        <begin position="774"/>
        <end position="802"/>
    </location>
</feature>
<dbReference type="SUPFAM" id="SSF56601">
    <property type="entry name" value="beta-lactamase/transpeptidase-like"/>
    <property type="match status" value="1"/>
</dbReference>
<dbReference type="InterPro" id="IPR023346">
    <property type="entry name" value="Lysozyme-like_dom_sf"/>
</dbReference>
<dbReference type="EMBL" id="BONF01000012">
    <property type="protein sequence ID" value="GIF81334.1"/>
    <property type="molecule type" value="Genomic_DNA"/>
</dbReference>
<evidence type="ECO:0000256" key="14">
    <source>
        <dbReference type="SAM" id="MobiDB-lite"/>
    </source>
</evidence>
<dbReference type="InterPro" id="IPR001264">
    <property type="entry name" value="Glyco_trans_51"/>
</dbReference>
<evidence type="ECO:0000256" key="8">
    <source>
        <dbReference type="ARBA" id="ARBA00022960"/>
    </source>
</evidence>
<evidence type="ECO:0000313" key="16">
    <source>
        <dbReference type="EMBL" id="GIF81334.1"/>
    </source>
</evidence>
<evidence type="ECO:0000259" key="15">
    <source>
        <dbReference type="PROSITE" id="PS51178"/>
    </source>
</evidence>
<feature type="domain" description="PASTA" evidence="15">
    <location>
        <begin position="711"/>
        <end position="775"/>
    </location>
</feature>
<organism evidence="16 17">
    <name type="scientific">Catellatospora bangladeshensis</name>
    <dbReference type="NCBI Taxonomy" id="310355"/>
    <lineage>
        <taxon>Bacteria</taxon>
        <taxon>Bacillati</taxon>
        <taxon>Actinomycetota</taxon>
        <taxon>Actinomycetes</taxon>
        <taxon>Micromonosporales</taxon>
        <taxon>Micromonosporaceae</taxon>
        <taxon>Catellatospora</taxon>
    </lineage>
</organism>
<protein>
    <submittedName>
        <fullName evidence="16">Transglycosylase</fullName>
    </submittedName>
</protein>
<evidence type="ECO:0000256" key="7">
    <source>
        <dbReference type="ARBA" id="ARBA00022801"/>
    </source>
</evidence>
<proteinExistence type="inferred from homology"/>
<evidence type="ECO:0000256" key="11">
    <source>
        <dbReference type="ARBA" id="ARBA00023316"/>
    </source>
</evidence>
<reference evidence="16 17" key="1">
    <citation type="submission" date="2021-01" db="EMBL/GenBank/DDBJ databases">
        <title>Whole genome shotgun sequence of Catellatospora bangladeshensis NBRC 107357.</title>
        <authorList>
            <person name="Komaki H."/>
            <person name="Tamura T."/>
        </authorList>
    </citation>
    <scope>NUCLEOTIDE SEQUENCE [LARGE SCALE GENOMIC DNA]</scope>
    <source>
        <strain evidence="16 17">NBRC 107357</strain>
    </source>
</reference>
<keyword evidence="6" id="KW-0808">Transferase</keyword>
<dbReference type="Proteomes" id="UP000601223">
    <property type="component" value="Unassembled WGS sequence"/>
</dbReference>
<name>A0A8J3JP25_9ACTN</name>
<dbReference type="CDD" id="cd06577">
    <property type="entry name" value="PASTA_pknB"/>
    <property type="match status" value="1"/>
</dbReference>
<keyword evidence="4" id="KW-0645">Protease</keyword>
<keyword evidence="7" id="KW-0378">Hydrolase</keyword>
<evidence type="ECO:0000313" key="17">
    <source>
        <dbReference type="Proteomes" id="UP000601223"/>
    </source>
</evidence>
<dbReference type="AlphaFoldDB" id="A0A8J3JP25"/>
<keyword evidence="8" id="KW-0133">Cell shape</keyword>
<dbReference type="Pfam" id="PF00905">
    <property type="entry name" value="Transpeptidase"/>
    <property type="match status" value="1"/>
</dbReference>
<dbReference type="RefSeq" id="WP_203745748.1">
    <property type="nucleotide sequence ID" value="NZ_BONF01000012.1"/>
</dbReference>
<evidence type="ECO:0000256" key="1">
    <source>
        <dbReference type="ARBA" id="ARBA00007090"/>
    </source>
</evidence>
<dbReference type="InterPro" id="IPR005543">
    <property type="entry name" value="PASTA_dom"/>
</dbReference>
<evidence type="ECO:0000256" key="9">
    <source>
        <dbReference type="ARBA" id="ARBA00022984"/>
    </source>
</evidence>
<keyword evidence="10" id="KW-0511">Multifunctional enzyme</keyword>
<evidence type="ECO:0000256" key="4">
    <source>
        <dbReference type="ARBA" id="ARBA00022670"/>
    </source>
</evidence>
<dbReference type="GO" id="GO:0008360">
    <property type="term" value="P:regulation of cell shape"/>
    <property type="evidence" value="ECO:0007669"/>
    <property type="project" value="UniProtKB-KW"/>
</dbReference>
<keyword evidence="3" id="KW-0121">Carboxypeptidase</keyword>
<dbReference type="PANTHER" id="PTHR32282:SF33">
    <property type="entry name" value="PEPTIDOGLYCAN GLYCOSYLTRANSFERASE"/>
    <property type="match status" value="1"/>
</dbReference>
<keyword evidence="9" id="KW-0573">Peptidoglycan synthesis</keyword>
<dbReference type="InterPro" id="IPR012338">
    <property type="entry name" value="Beta-lactam/transpept-like"/>
</dbReference>
<dbReference type="Gene3D" id="3.40.710.10">
    <property type="entry name" value="DD-peptidase/beta-lactamase superfamily"/>
    <property type="match status" value="1"/>
</dbReference>
<feature type="compositionally biased region" description="Gly residues" evidence="14">
    <location>
        <begin position="787"/>
        <end position="802"/>
    </location>
</feature>
<dbReference type="Gene3D" id="1.10.3810.10">
    <property type="entry name" value="Biosynthetic peptidoglycan transglycosylase-like"/>
    <property type="match status" value="1"/>
</dbReference>
<keyword evidence="17" id="KW-1185">Reference proteome</keyword>
<dbReference type="GO" id="GO:0009002">
    <property type="term" value="F:serine-type D-Ala-D-Ala carboxypeptidase activity"/>
    <property type="evidence" value="ECO:0007669"/>
    <property type="project" value="UniProtKB-EC"/>
</dbReference>
<evidence type="ECO:0000256" key="2">
    <source>
        <dbReference type="ARBA" id="ARBA00007739"/>
    </source>
</evidence>
<evidence type="ECO:0000256" key="3">
    <source>
        <dbReference type="ARBA" id="ARBA00022645"/>
    </source>
</evidence>
<accession>A0A8J3JP25</accession>
<dbReference type="FunFam" id="1.10.3810.10:FF:000001">
    <property type="entry name" value="Penicillin-binding protein 1A"/>
    <property type="match status" value="1"/>
</dbReference>
<dbReference type="Pfam" id="PF00912">
    <property type="entry name" value="Transgly"/>
    <property type="match status" value="1"/>
</dbReference>
<evidence type="ECO:0000256" key="12">
    <source>
        <dbReference type="ARBA" id="ARBA00034000"/>
    </source>
</evidence>
<dbReference type="PROSITE" id="PS51178">
    <property type="entry name" value="PASTA"/>
    <property type="match status" value="1"/>
</dbReference>
<keyword evidence="5" id="KW-0328">Glycosyltransferase</keyword>
<dbReference type="GO" id="GO:0006508">
    <property type="term" value="P:proteolysis"/>
    <property type="evidence" value="ECO:0007669"/>
    <property type="project" value="UniProtKB-KW"/>
</dbReference>
<dbReference type="GO" id="GO:0071555">
    <property type="term" value="P:cell wall organization"/>
    <property type="evidence" value="ECO:0007669"/>
    <property type="project" value="UniProtKB-KW"/>
</dbReference>
<dbReference type="GO" id="GO:0009252">
    <property type="term" value="P:peptidoglycan biosynthetic process"/>
    <property type="evidence" value="ECO:0007669"/>
    <property type="project" value="UniProtKB-KW"/>
</dbReference>
<comment type="similarity">
    <text evidence="2">In the N-terminal section; belongs to the glycosyltransferase 51 family.</text>
</comment>
<dbReference type="GO" id="GO:0008658">
    <property type="term" value="F:penicillin binding"/>
    <property type="evidence" value="ECO:0007669"/>
    <property type="project" value="InterPro"/>
</dbReference>
<dbReference type="InterPro" id="IPR036950">
    <property type="entry name" value="PBP_transglycosylase"/>
</dbReference>
<evidence type="ECO:0000256" key="13">
    <source>
        <dbReference type="ARBA" id="ARBA00049902"/>
    </source>
</evidence>
<keyword evidence="11" id="KW-0961">Cell wall biogenesis/degradation</keyword>
<comment type="catalytic activity">
    <reaction evidence="13">
        <text>[GlcNAc-(1-&gt;4)-Mur2Ac(oyl-L-Ala-gamma-D-Glu-L-Lys-D-Ala-D-Ala)](n)-di-trans,octa-cis-undecaprenyl diphosphate + beta-D-GlcNAc-(1-&gt;4)-Mur2Ac(oyl-L-Ala-gamma-D-Glu-L-Lys-D-Ala-D-Ala)-di-trans,octa-cis-undecaprenyl diphosphate = [GlcNAc-(1-&gt;4)-Mur2Ac(oyl-L-Ala-gamma-D-Glu-L-Lys-D-Ala-D-Ala)](n+1)-di-trans,octa-cis-undecaprenyl diphosphate + di-trans,octa-cis-undecaprenyl diphosphate + H(+)</text>
        <dbReference type="Rhea" id="RHEA:23708"/>
        <dbReference type="Rhea" id="RHEA-COMP:9602"/>
        <dbReference type="Rhea" id="RHEA-COMP:9603"/>
        <dbReference type="ChEBI" id="CHEBI:15378"/>
        <dbReference type="ChEBI" id="CHEBI:58405"/>
        <dbReference type="ChEBI" id="CHEBI:60033"/>
        <dbReference type="ChEBI" id="CHEBI:78435"/>
        <dbReference type="EC" id="2.4.99.28"/>
    </reaction>
</comment>
<evidence type="ECO:0000256" key="6">
    <source>
        <dbReference type="ARBA" id="ARBA00022679"/>
    </source>
</evidence>
<dbReference type="Pfam" id="PF03793">
    <property type="entry name" value="PASTA"/>
    <property type="match status" value="1"/>
</dbReference>
<dbReference type="SMART" id="SM00740">
    <property type="entry name" value="PASTA"/>
    <property type="match status" value="1"/>
</dbReference>
<dbReference type="PANTHER" id="PTHR32282">
    <property type="entry name" value="BINDING PROTEIN TRANSPEPTIDASE, PUTATIVE-RELATED"/>
    <property type="match status" value="1"/>
</dbReference>
<dbReference type="SUPFAM" id="SSF53955">
    <property type="entry name" value="Lysozyme-like"/>
    <property type="match status" value="1"/>
</dbReference>
<comment type="catalytic activity">
    <reaction evidence="12">
        <text>Preferential cleavage: (Ac)2-L-Lys-D-Ala-|-D-Ala. Also transpeptidation of peptidyl-alanyl moieties that are N-acyl substituents of D-alanine.</text>
        <dbReference type="EC" id="3.4.16.4"/>
    </reaction>
</comment>
<comment type="similarity">
    <text evidence="1">In the C-terminal section; belongs to the transpeptidase family.</text>
</comment>
<dbReference type="InterPro" id="IPR001460">
    <property type="entry name" value="PCN-bd_Tpept"/>
</dbReference>
<dbReference type="GO" id="GO:0030288">
    <property type="term" value="C:outer membrane-bounded periplasmic space"/>
    <property type="evidence" value="ECO:0007669"/>
    <property type="project" value="TreeGrafter"/>
</dbReference>
<dbReference type="InterPro" id="IPR050396">
    <property type="entry name" value="Glycosyltr_51/Transpeptidase"/>
</dbReference>
<evidence type="ECO:0000256" key="10">
    <source>
        <dbReference type="ARBA" id="ARBA00023268"/>
    </source>
</evidence>
<evidence type="ECO:0000256" key="5">
    <source>
        <dbReference type="ARBA" id="ARBA00022676"/>
    </source>
</evidence>
<comment type="caution">
    <text evidence="16">The sequence shown here is derived from an EMBL/GenBank/DDBJ whole genome shotgun (WGS) entry which is preliminary data.</text>
</comment>
<gene>
    <name evidence="16" type="ORF">Cba03nite_26830</name>
</gene>